<feature type="transmembrane region" description="Helical" evidence="5">
    <location>
        <begin position="12"/>
        <end position="42"/>
    </location>
</feature>
<accession>A0A7W8FTN4</accession>
<dbReference type="EMBL" id="JACHHE010000007">
    <property type="protein sequence ID" value="MBB5181238.1"/>
    <property type="molecule type" value="Genomic_DNA"/>
</dbReference>
<gene>
    <name evidence="6" type="ORF">HNQ44_002703</name>
</gene>
<keyword evidence="7" id="KW-1185">Reference proteome</keyword>
<dbReference type="GO" id="GO:0006824">
    <property type="term" value="P:cobalt ion transport"/>
    <property type="evidence" value="ECO:0007669"/>
    <property type="project" value="TreeGrafter"/>
</dbReference>
<feature type="transmembrane region" description="Helical" evidence="5">
    <location>
        <begin position="98"/>
        <end position="121"/>
    </location>
</feature>
<keyword evidence="3 5" id="KW-1133">Transmembrane helix</keyword>
<dbReference type="PANTHER" id="PTHR43723:SF1">
    <property type="entry name" value="COBALT TRANSPORT PROTEIN CBIQ"/>
    <property type="match status" value="1"/>
</dbReference>
<feature type="transmembrane region" description="Helical" evidence="5">
    <location>
        <begin position="230"/>
        <end position="250"/>
    </location>
</feature>
<dbReference type="CDD" id="cd16914">
    <property type="entry name" value="EcfT"/>
    <property type="match status" value="1"/>
</dbReference>
<evidence type="ECO:0000256" key="2">
    <source>
        <dbReference type="ARBA" id="ARBA00022692"/>
    </source>
</evidence>
<evidence type="ECO:0000256" key="5">
    <source>
        <dbReference type="SAM" id="Phobius"/>
    </source>
</evidence>
<dbReference type="InterPro" id="IPR052770">
    <property type="entry name" value="Cobalt_transport_CbiQ"/>
</dbReference>
<dbReference type="Proteomes" id="UP000525923">
    <property type="component" value="Unassembled WGS sequence"/>
</dbReference>
<sequence length="252" mass="28693">MKHLLNDMNPSFKFVIVTLSMIVMAFFFNPWTPLIFCCGIVLLQILFSQTNWKLWLVCMLPFAFGAFGYLWTTIVFGRASSGTIIWSSGFFDITDQQLNLALSLSFRVLAFSVLSLMFAFTTAPVKFVMSLMQQMKLSPKLAYSVLVGYHFLPLIKDEFVQIKQVHEMRNVAVKNSRWLRLTSIYGMLIPTLASSVRKAESAAFAMEARGFTGEPRTSYFRPIRIKPRDYWLSLLFSALLAASCIIGVLLEK</sequence>
<evidence type="ECO:0000313" key="7">
    <source>
        <dbReference type="Proteomes" id="UP000525923"/>
    </source>
</evidence>
<evidence type="ECO:0000256" key="3">
    <source>
        <dbReference type="ARBA" id="ARBA00022989"/>
    </source>
</evidence>
<reference evidence="6 7" key="1">
    <citation type="submission" date="2020-08" db="EMBL/GenBank/DDBJ databases">
        <title>Genomic Encyclopedia of Type Strains, Phase IV (KMG-IV): sequencing the most valuable type-strain genomes for metagenomic binning, comparative biology and taxonomic classification.</title>
        <authorList>
            <person name="Goeker M."/>
        </authorList>
    </citation>
    <scope>NUCLEOTIDE SEQUENCE [LARGE SCALE GENOMIC DNA]</scope>
    <source>
        <strain evidence="6 7">DSM 15895</strain>
    </source>
</reference>
<dbReference type="Pfam" id="PF02361">
    <property type="entry name" value="CbiQ"/>
    <property type="match status" value="1"/>
</dbReference>
<keyword evidence="2 5" id="KW-0812">Transmembrane</keyword>
<dbReference type="OrthoDB" id="92887at2"/>
<comment type="caution">
    <text evidence="6">The sequence shown here is derived from an EMBL/GenBank/DDBJ whole genome shotgun (WGS) entry which is preliminary data.</text>
</comment>
<evidence type="ECO:0000313" key="6">
    <source>
        <dbReference type="EMBL" id="MBB5181238.1"/>
    </source>
</evidence>
<name>A0A7W8FTN4_9BACL</name>
<dbReference type="RefSeq" id="WP_135504634.1">
    <property type="nucleotide sequence ID" value="NZ_JACHHE010000007.1"/>
</dbReference>
<feature type="transmembrane region" description="Helical" evidence="5">
    <location>
        <begin position="54"/>
        <end position="77"/>
    </location>
</feature>
<dbReference type="AlphaFoldDB" id="A0A7W8FTN4"/>
<dbReference type="GO" id="GO:0043190">
    <property type="term" value="C:ATP-binding cassette (ABC) transporter complex"/>
    <property type="evidence" value="ECO:0007669"/>
    <property type="project" value="TreeGrafter"/>
</dbReference>
<comment type="subcellular location">
    <subcellularLocation>
        <location evidence="1">Membrane</location>
        <topology evidence="1">Multi-pass membrane protein</topology>
    </subcellularLocation>
</comment>
<dbReference type="PANTHER" id="PTHR43723">
    <property type="entry name" value="COBALT TRANSPORT PROTEIN CBIQ"/>
    <property type="match status" value="1"/>
</dbReference>
<keyword evidence="4 5" id="KW-0472">Membrane</keyword>
<evidence type="ECO:0000256" key="4">
    <source>
        <dbReference type="ARBA" id="ARBA00023136"/>
    </source>
</evidence>
<dbReference type="InterPro" id="IPR003339">
    <property type="entry name" value="ABC/ECF_trnsptr_transmembrane"/>
</dbReference>
<organism evidence="6 7">
    <name type="scientific">Planococcus koreensis</name>
    <dbReference type="NCBI Taxonomy" id="112331"/>
    <lineage>
        <taxon>Bacteria</taxon>
        <taxon>Bacillati</taxon>
        <taxon>Bacillota</taxon>
        <taxon>Bacilli</taxon>
        <taxon>Bacillales</taxon>
        <taxon>Caryophanaceae</taxon>
        <taxon>Planococcus</taxon>
    </lineage>
</organism>
<evidence type="ECO:0000256" key="1">
    <source>
        <dbReference type="ARBA" id="ARBA00004141"/>
    </source>
</evidence>
<proteinExistence type="predicted"/>
<protein>
    <submittedName>
        <fullName evidence="6">Energy-coupling factor transport system permease protein</fullName>
    </submittedName>
</protein>